<dbReference type="Proteomes" id="UP001320544">
    <property type="component" value="Chromosome"/>
</dbReference>
<dbReference type="Gene3D" id="1.10.10.10">
    <property type="entry name" value="Winged helix-like DNA-binding domain superfamily/Winged helix DNA-binding domain"/>
    <property type="match status" value="1"/>
</dbReference>
<evidence type="ECO:0000313" key="3">
    <source>
        <dbReference type="Proteomes" id="UP001320544"/>
    </source>
</evidence>
<dbReference type="PANTHER" id="PTHR33164">
    <property type="entry name" value="TRANSCRIPTIONAL REGULATOR, MARR FAMILY"/>
    <property type="match status" value="1"/>
</dbReference>
<dbReference type="InterPro" id="IPR039422">
    <property type="entry name" value="MarR/SlyA-like"/>
</dbReference>
<keyword evidence="3" id="KW-1185">Reference proteome</keyword>
<protein>
    <recommendedName>
        <fullName evidence="1">HTH marR-type domain-containing protein</fullName>
    </recommendedName>
</protein>
<accession>A0ABN6MLK9</accession>
<dbReference type="PROSITE" id="PS50995">
    <property type="entry name" value="HTH_MARR_2"/>
    <property type="match status" value="1"/>
</dbReference>
<dbReference type="InterPro" id="IPR000835">
    <property type="entry name" value="HTH_MarR-typ"/>
</dbReference>
<reference evidence="2 3" key="1">
    <citation type="submission" date="2022-01" db="EMBL/GenBank/DDBJ databases">
        <title>Novel bile acid biosynthetic pathways are enriched in the microbiome of centenarians.</title>
        <authorList>
            <person name="Sato Y."/>
            <person name="Atarashi K."/>
            <person name="Plichta R.D."/>
            <person name="Arai Y."/>
            <person name="Sasajima S."/>
            <person name="Kearney M.S."/>
            <person name="Suda W."/>
            <person name="Takeshita K."/>
            <person name="Sasaki T."/>
            <person name="Okamoto S."/>
            <person name="Skelly N.A."/>
            <person name="Okamura Y."/>
            <person name="Vlamakis H."/>
            <person name="Li Y."/>
            <person name="Tanoue T."/>
            <person name="Takei H."/>
            <person name="Nittono H."/>
            <person name="Narushima S."/>
            <person name="Irie J."/>
            <person name="Itoh H."/>
            <person name="Moriya K."/>
            <person name="Sugiura Y."/>
            <person name="Suematsu M."/>
            <person name="Moritoki N."/>
            <person name="Shibata S."/>
            <person name="Littman R.D."/>
            <person name="Fischbach A.M."/>
            <person name="Uwamino Y."/>
            <person name="Inoue T."/>
            <person name="Honda A."/>
            <person name="Hattori M."/>
            <person name="Murai T."/>
            <person name="Xavier J.R."/>
            <person name="Hirose N."/>
            <person name="Honda K."/>
        </authorList>
    </citation>
    <scope>NUCLEOTIDE SEQUENCE [LARGE SCALE GENOMIC DNA]</scope>
    <source>
        <strain evidence="2 3">CE91-St30</strain>
    </source>
</reference>
<dbReference type="PANTHER" id="PTHR33164:SF58">
    <property type="entry name" value="DNA-BINDING TRANSCRIPTIONAL REPRESSOR SCOC"/>
    <property type="match status" value="1"/>
</dbReference>
<dbReference type="EMBL" id="AP025564">
    <property type="protein sequence ID" value="BDE97572.1"/>
    <property type="molecule type" value="Genomic_DNA"/>
</dbReference>
<evidence type="ECO:0000259" key="1">
    <source>
        <dbReference type="PROSITE" id="PS50995"/>
    </source>
</evidence>
<dbReference type="SMART" id="SM00347">
    <property type="entry name" value="HTH_MARR"/>
    <property type="match status" value="1"/>
</dbReference>
<evidence type="ECO:0000313" key="2">
    <source>
        <dbReference type="EMBL" id="BDE97572.1"/>
    </source>
</evidence>
<sequence length="132" mass="14727">MKACLDIKKETDTLLRSEYGQLTARQYLILAAISEHGESASLTEVARDNRLSTQAARTFVNRLEERGYLTVVGSQTGDKRKIVIRLTEAGEGIVSACPESHLDIDHKLVREQLNAVMANADRFFEAWACSSR</sequence>
<feature type="domain" description="HTH marR-type" evidence="1">
    <location>
        <begin position="1"/>
        <end position="125"/>
    </location>
</feature>
<dbReference type="Pfam" id="PF12802">
    <property type="entry name" value="MarR_2"/>
    <property type="match status" value="1"/>
</dbReference>
<dbReference type="InterPro" id="IPR036388">
    <property type="entry name" value="WH-like_DNA-bd_sf"/>
</dbReference>
<gene>
    <name evidence="2" type="ORF">CE91St30_29050</name>
</gene>
<organism evidence="2 3">
    <name type="scientific">Raoultibacter timonensis</name>
    <dbReference type="NCBI Taxonomy" id="1907662"/>
    <lineage>
        <taxon>Bacteria</taxon>
        <taxon>Bacillati</taxon>
        <taxon>Actinomycetota</taxon>
        <taxon>Coriobacteriia</taxon>
        <taxon>Eggerthellales</taxon>
        <taxon>Eggerthellaceae</taxon>
        <taxon>Raoultibacter</taxon>
    </lineage>
</organism>
<proteinExistence type="predicted"/>
<dbReference type="SUPFAM" id="SSF46785">
    <property type="entry name" value="Winged helix' DNA-binding domain"/>
    <property type="match status" value="1"/>
</dbReference>
<dbReference type="InterPro" id="IPR036390">
    <property type="entry name" value="WH_DNA-bd_sf"/>
</dbReference>
<name>A0ABN6MLK9_9ACTN</name>